<dbReference type="PANTHER" id="PTHR43401">
    <property type="entry name" value="L-THREONINE 3-DEHYDROGENASE"/>
    <property type="match status" value="1"/>
</dbReference>
<dbReference type="Proteomes" id="UP000380867">
    <property type="component" value="Unassembled WGS sequence"/>
</dbReference>
<dbReference type="SUPFAM" id="SSF51735">
    <property type="entry name" value="NAD(P)-binding Rossmann-fold domains"/>
    <property type="match status" value="1"/>
</dbReference>
<feature type="domain" description="Enoyl reductase (ER)" evidence="6">
    <location>
        <begin position="40"/>
        <end position="374"/>
    </location>
</feature>
<dbReference type="AlphaFoldDB" id="A0A5M4FEI9"/>
<dbReference type="InterPro" id="IPR013154">
    <property type="entry name" value="ADH-like_N"/>
</dbReference>
<name>A0A5M4FEI9_9ACTN</name>
<sequence>MSLISRRACRDTWCRCTVWKAFTEWSGFVSRAMMKAAVVDSFGDLTIREVPRPIVADANGVLIKVAACGVCRTDIETIDGDLAGVYGVPQFPYIPGHETTGVVESVGDGVTSAAVGDKVILHPLTTCGTCTGCRSGKDMYCSSSTFAGVDAVTWGGWAEFVVVGERALIVVPPDSDLVELAPYTDAGLTAYHAVERVRHLLLPDAVIVIMGIGGVGHFGLQVARTATPATIVAVEPSAERSQLAKELGADHLVTSLGDEARDEVLALTSGRGADVVIDFAGNLDSPNLGISMLAKGGTLSIVGALGDLQINTLAAVVKEISIVFNIVGNHHELATLASMSAKGLRSPYVVYPLDDAHRAIDDLRNGRLSGRAILVP</sequence>
<dbReference type="EMBL" id="SDPQ02000002">
    <property type="protein sequence ID" value="KAA1397765.1"/>
    <property type="molecule type" value="Genomic_DNA"/>
</dbReference>
<dbReference type="GO" id="GO:0008270">
    <property type="term" value="F:zinc ion binding"/>
    <property type="evidence" value="ECO:0007669"/>
    <property type="project" value="InterPro"/>
</dbReference>
<evidence type="ECO:0000256" key="4">
    <source>
        <dbReference type="ARBA" id="ARBA00023002"/>
    </source>
</evidence>
<reference evidence="7" key="1">
    <citation type="submission" date="2019-09" db="EMBL/GenBank/DDBJ databases">
        <authorList>
            <person name="Li J."/>
        </authorList>
    </citation>
    <scope>NUCLEOTIDE SEQUENCE [LARGE SCALE GENOMIC DNA]</scope>
    <source>
        <strain evidence="7">JCM 14732</strain>
    </source>
</reference>
<protein>
    <submittedName>
        <fullName evidence="7">NAD(P)-dependent alcohol dehydrogenase</fullName>
    </submittedName>
</protein>
<keyword evidence="2 5" id="KW-0479">Metal-binding</keyword>
<keyword evidence="8" id="KW-1185">Reference proteome</keyword>
<dbReference type="InterPro" id="IPR011032">
    <property type="entry name" value="GroES-like_sf"/>
</dbReference>
<organism evidence="7 8">
    <name type="scientific">Aeromicrobium ginsengisoli</name>
    <dbReference type="NCBI Taxonomy" id="363867"/>
    <lineage>
        <taxon>Bacteria</taxon>
        <taxon>Bacillati</taxon>
        <taxon>Actinomycetota</taxon>
        <taxon>Actinomycetes</taxon>
        <taxon>Propionibacteriales</taxon>
        <taxon>Nocardioidaceae</taxon>
        <taxon>Aeromicrobium</taxon>
    </lineage>
</organism>
<dbReference type="Gene3D" id="3.40.50.720">
    <property type="entry name" value="NAD(P)-binding Rossmann-like Domain"/>
    <property type="match status" value="1"/>
</dbReference>
<keyword evidence="3 5" id="KW-0862">Zinc</keyword>
<keyword evidence="4" id="KW-0560">Oxidoreductase</keyword>
<dbReference type="CDD" id="cd05284">
    <property type="entry name" value="arabinose_DH_like"/>
    <property type="match status" value="1"/>
</dbReference>
<dbReference type="Pfam" id="PF08240">
    <property type="entry name" value="ADH_N"/>
    <property type="match status" value="1"/>
</dbReference>
<dbReference type="Pfam" id="PF00107">
    <property type="entry name" value="ADH_zinc_N"/>
    <property type="match status" value="1"/>
</dbReference>
<dbReference type="InterPro" id="IPR002328">
    <property type="entry name" value="ADH_Zn_CS"/>
</dbReference>
<dbReference type="OrthoDB" id="3567264at2"/>
<dbReference type="InterPro" id="IPR020843">
    <property type="entry name" value="ER"/>
</dbReference>
<dbReference type="InterPro" id="IPR013149">
    <property type="entry name" value="ADH-like_C"/>
</dbReference>
<evidence type="ECO:0000313" key="7">
    <source>
        <dbReference type="EMBL" id="KAA1397765.1"/>
    </source>
</evidence>
<dbReference type="InterPro" id="IPR050129">
    <property type="entry name" value="Zn_alcohol_dh"/>
</dbReference>
<comment type="cofactor">
    <cofactor evidence="1 5">
        <name>Zn(2+)</name>
        <dbReference type="ChEBI" id="CHEBI:29105"/>
    </cofactor>
</comment>
<accession>A0A5M4FEI9</accession>
<comment type="caution">
    <text evidence="7">The sequence shown here is derived from an EMBL/GenBank/DDBJ whole genome shotgun (WGS) entry which is preliminary data.</text>
</comment>
<evidence type="ECO:0000256" key="2">
    <source>
        <dbReference type="ARBA" id="ARBA00022723"/>
    </source>
</evidence>
<dbReference type="RefSeq" id="WP_149689210.1">
    <property type="nucleotide sequence ID" value="NZ_SDPQ02000002.1"/>
</dbReference>
<proteinExistence type="inferred from homology"/>
<dbReference type="GO" id="GO:0016491">
    <property type="term" value="F:oxidoreductase activity"/>
    <property type="evidence" value="ECO:0007669"/>
    <property type="project" value="UniProtKB-KW"/>
</dbReference>
<dbReference type="SMART" id="SM00829">
    <property type="entry name" value="PKS_ER"/>
    <property type="match status" value="1"/>
</dbReference>
<dbReference type="PROSITE" id="PS00059">
    <property type="entry name" value="ADH_ZINC"/>
    <property type="match status" value="1"/>
</dbReference>
<evidence type="ECO:0000313" key="8">
    <source>
        <dbReference type="Proteomes" id="UP000380867"/>
    </source>
</evidence>
<dbReference type="InterPro" id="IPR036291">
    <property type="entry name" value="NAD(P)-bd_dom_sf"/>
</dbReference>
<dbReference type="SUPFAM" id="SSF50129">
    <property type="entry name" value="GroES-like"/>
    <property type="match status" value="1"/>
</dbReference>
<dbReference type="PANTHER" id="PTHR43401:SF5">
    <property type="entry name" value="ALCOHOL DEHYDROGENASE-RELATED"/>
    <property type="match status" value="1"/>
</dbReference>
<evidence type="ECO:0000256" key="1">
    <source>
        <dbReference type="ARBA" id="ARBA00001947"/>
    </source>
</evidence>
<evidence type="ECO:0000256" key="3">
    <source>
        <dbReference type="ARBA" id="ARBA00022833"/>
    </source>
</evidence>
<comment type="similarity">
    <text evidence="5">Belongs to the zinc-containing alcohol dehydrogenase family.</text>
</comment>
<evidence type="ECO:0000256" key="5">
    <source>
        <dbReference type="RuleBase" id="RU361277"/>
    </source>
</evidence>
<dbReference type="Gene3D" id="3.90.180.10">
    <property type="entry name" value="Medium-chain alcohol dehydrogenases, catalytic domain"/>
    <property type="match status" value="1"/>
</dbReference>
<evidence type="ECO:0000259" key="6">
    <source>
        <dbReference type="SMART" id="SM00829"/>
    </source>
</evidence>
<gene>
    <name evidence="7" type="ORF">ESP70_010475</name>
</gene>